<protein>
    <submittedName>
        <fullName evidence="2">Uncharacterized protein</fullName>
    </submittedName>
</protein>
<gene>
    <name evidence="2" type="ORF">FB45DRAFT_1058921</name>
</gene>
<dbReference type="AlphaFoldDB" id="A0AAD7BVV1"/>
<evidence type="ECO:0000313" key="2">
    <source>
        <dbReference type="EMBL" id="KAJ7631025.1"/>
    </source>
</evidence>
<feature type="region of interest" description="Disordered" evidence="1">
    <location>
        <begin position="315"/>
        <end position="336"/>
    </location>
</feature>
<dbReference type="EMBL" id="JARKIF010000009">
    <property type="protein sequence ID" value="KAJ7631025.1"/>
    <property type="molecule type" value="Genomic_DNA"/>
</dbReference>
<reference evidence="2" key="1">
    <citation type="submission" date="2023-03" db="EMBL/GenBank/DDBJ databases">
        <title>Massive genome expansion in bonnet fungi (Mycena s.s.) driven by repeated elements and novel gene families across ecological guilds.</title>
        <authorList>
            <consortium name="Lawrence Berkeley National Laboratory"/>
            <person name="Harder C.B."/>
            <person name="Miyauchi S."/>
            <person name="Viragh M."/>
            <person name="Kuo A."/>
            <person name="Thoen E."/>
            <person name="Andreopoulos B."/>
            <person name="Lu D."/>
            <person name="Skrede I."/>
            <person name="Drula E."/>
            <person name="Henrissat B."/>
            <person name="Morin E."/>
            <person name="Kohler A."/>
            <person name="Barry K."/>
            <person name="LaButti K."/>
            <person name="Morin E."/>
            <person name="Salamov A."/>
            <person name="Lipzen A."/>
            <person name="Mereny Z."/>
            <person name="Hegedus B."/>
            <person name="Baldrian P."/>
            <person name="Stursova M."/>
            <person name="Weitz H."/>
            <person name="Taylor A."/>
            <person name="Grigoriev I.V."/>
            <person name="Nagy L.G."/>
            <person name="Martin F."/>
            <person name="Kauserud H."/>
        </authorList>
    </citation>
    <scope>NUCLEOTIDE SEQUENCE</scope>
    <source>
        <strain evidence="2">9284</strain>
    </source>
</reference>
<dbReference type="SUPFAM" id="SSF56112">
    <property type="entry name" value="Protein kinase-like (PK-like)"/>
    <property type="match status" value="1"/>
</dbReference>
<accession>A0AAD7BVV1</accession>
<evidence type="ECO:0000256" key="1">
    <source>
        <dbReference type="SAM" id="MobiDB-lite"/>
    </source>
</evidence>
<organism evidence="2 3">
    <name type="scientific">Roridomyces roridus</name>
    <dbReference type="NCBI Taxonomy" id="1738132"/>
    <lineage>
        <taxon>Eukaryota</taxon>
        <taxon>Fungi</taxon>
        <taxon>Dikarya</taxon>
        <taxon>Basidiomycota</taxon>
        <taxon>Agaricomycotina</taxon>
        <taxon>Agaricomycetes</taxon>
        <taxon>Agaricomycetidae</taxon>
        <taxon>Agaricales</taxon>
        <taxon>Marasmiineae</taxon>
        <taxon>Mycenaceae</taxon>
        <taxon>Roridomyces</taxon>
    </lineage>
</organism>
<name>A0AAD7BVV1_9AGAR</name>
<feature type="compositionally biased region" description="Basic and acidic residues" evidence="1">
    <location>
        <begin position="315"/>
        <end position="324"/>
    </location>
</feature>
<dbReference type="InterPro" id="IPR011009">
    <property type="entry name" value="Kinase-like_dom_sf"/>
</dbReference>
<keyword evidence="3" id="KW-1185">Reference proteome</keyword>
<comment type="caution">
    <text evidence="2">The sequence shown here is derived from an EMBL/GenBank/DDBJ whole genome shotgun (WGS) entry which is preliminary data.</text>
</comment>
<proteinExistence type="predicted"/>
<dbReference type="Proteomes" id="UP001221142">
    <property type="component" value="Unassembled WGS sequence"/>
</dbReference>
<evidence type="ECO:0000313" key="3">
    <source>
        <dbReference type="Proteomes" id="UP001221142"/>
    </source>
</evidence>
<sequence>MRGDNPTVSDLLSFILPTAPPFPNSSNQATASWSALRMPPEEDFLTCSFPETIDDQIYDEIMQRGRDELLRRGFLNRALPAEIISIIDVFVASYSSTPVSSERDIDLHISALTCFVISPLIQWITAGDNEPCQAHAKYPSQRGGYNVVRIPQILAPFDPEPLRAFSADNTMPLVSISHAREIHQCNHSTYQGQHDGKSMLVKLFLHVSALNKEPNIGLLFDGWTITICQKVYLPNGHWALAVSKGRPATIQQTHPSTQKSQIWQGNSKPIPLIGLFLCLLLLPDSPLHAIQVPDSVQAMAKAISPAELLRRIPTIEKRDKDGAGNRKNSNAHPAFSPPEEVLLHVQIGSIPSSSPGSCTSTLPSLAALTMLSIGERATVWSGKLMGEPVKIKFYDSDDLAQEALETEKACYERLSGLQLTPRYYGVYRGEECALVLGDGGDAFEDQWSFSGLDDTDKDALFTLVKQVHAAGVAHHALEPSHVVRGPQGLRLIDFFQGDPEHYCNGTCDELQRLWDKLSDNTTYIRG</sequence>